<reference evidence="1" key="1">
    <citation type="journal article" date="2018" name="Genome Biol.">
        <title>SKESA: strategic k-mer extension for scrupulous assemblies.</title>
        <authorList>
            <person name="Souvorov A."/>
            <person name="Agarwala R."/>
            <person name="Lipman D.J."/>
        </authorList>
    </citation>
    <scope>NUCLEOTIDE SEQUENCE</scope>
    <source>
        <strain evidence="1">3940-62</strain>
    </source>
</reference>
<gene>
    <name evidence="1" type="ORF">G0C45_18430</name>
</gene>
<proteinExistence type="predicted"/>
<dbReference type="AlphaFoldDB" id="A0A701UEQ0"/>
<comment type="caution">
    <text evidence="1">The sequence shown here is derived from an EMBL/GenBank/DDBJ whole genome shotgun (WGS) entry which is preliminary data.</text>
</comment>
<name>A0A701UEQ0_SALER</name>
<sequence>MDVMWTLWVTLILKRYAKGINSGPDIDALRRGALLSFGDEYVYLKDGSLVERTKAIYCRARDCNAELNQDDKTYGDEKLCLACTLKLNGAEVIEQRRYEVRQKLNAERKQENDALLERLRVALIKGGRRGQIF</sequence>
<organism evidence="1">
    <name type="scientific">Salmonella enterica subsp. salamae serovar 47:b:1,5</name>
    <dbReference type="NCBI Taxonomy" id="1967619"/>
    <lineage>
        <taxon>Bacteria</taxon>
        <taxon>Pseudomonadati</taxon>
        <taxon>Pseudomonadota</taxon>
        <taxon>Gammaproteobacteria</taxon>
        <taxon>Enterobacterales</taxon>
        <taxon>Enterobacteriaceae</taxon>
        <taxon>Salmonella</taxon>
    </lineage>
</organism>
<reference evidence="1" key="2">
    <citation type="submission" date="2018-07" db="EMBL/GenBank/DDBJ databases">
        <authorList>
            <consortium name="NCBI Pathogen Detection Project"/>
        </authorList>
    </citation>
    <scope>NUCLEOTIDE SEQUENCE</scope>
    <source>
        <strain evidence="1">3940-62</strain>
    </source>
</reference>
<accession>A0A701UEQ0</accession>
<protein>
    <submittedName>
        <fullName evidence="1">Uncharacterized protein</fullName>
    </submittedName>
</protein>
<dbReference type="EMBL" id="DAAMGA010000012">
    <property type="protein sequence ID" value="HAC6516353.1"/>
    <property type="molecule type" value="Genomic_DNA"/>
</dbReference>
<evidence type="ECO:0000313" key="1">
    <source>
        <dbReference type="EMBL" id="HAC6516353.1"/>
    </source>
</evidence>